<proteinExistence type="predicted"/>
<evidence type="ECO:0000313" key="3">
    <source>
        <dbReference type="Proteomes" id="UP000284403"/>
    </source>
</evidence>
<evidence type="ECO:0000256" key="1">
    <source>
        <dbReference type="SAM" id="MobiDB-lite"/>
    </source>
</evidence>
<organism evidence="2 3">
    <name type="scientific">Trypanosoma conorhini</name>
    <dbReference type="NCBI Taxonomy" id="83891"/>
    <lineage>
        <taxon>Eukaryota</taxon>
        <taxon>Discoba</taxon>
        <taxon>Euglenozoa</taxon>
        <taxon>Kinetoplastea</taxon>
        <taxon>Metakinetoplastina</taxon>
        <taxon>Trypanosomatida</taxon>
        <taxon>Trypanosomatidae</taxon>
        <taxon>Trypanosoma</taxon>
    </lineage>
</organism>
<dbReference type="RefSeq" id="XP_029226387.1">
    <property type="nucleotide sequence ID" value="XM_029373508.1"/>
</dbReference>
<feature type="region of interest" description="Disordered" evidence="1">
    <location>
        <begin position="118"/>
        <end position="137"/>
    </location>
</feature>
<accession>A0A3R7RRU1</accession>
<feature type="region of interest" description="Disordered" evidence="1">
    <location>
        <begin position="1"/>
        <end position="66"/>
    </location>
</feature>
<dbReference type="EMBL" id="MKKU01000458">
    <property type="protein sequence ID" value="RNF11565.1"/>
    <property type="molecule type" value="Genomic_DNA"/>
</dbReference>
<evidence type="ECO:0000313" key="2">
    <source>
        <dbReference type="EMBL" id="RNF11565.1"/>
    </source>
</evidence>
<name>A0A3R7RRU1_9TRYP</name>
<reference evidence="2 3" key="1">
    <citation type="journal article" date="2018" name="BMC Genomics">
        <title>Genomic comparison of Trypanosoma conorhini and Trypanosoma rangeli to Trypanosoma cruzi strains of high and low virulence.</title>
        <authorList>
            <person name="Bradwell K.R."/>
            <person name="Koparde V.N."/>
            <person name="Matveyev A.V."/>
            <person name="Serrano M.G."/>
            <person name="Alves J.M."/>
            <person name="Parikh H."/>
            <person name="Huang B."/>
            <person name="Lee V."/>
            <person name="Espinosa-Alvarez O."/>
            <person name="Ortiz P.A."/>
            <person name="Costa-Martins A.G."/>
            <person name="Teixeira M.M."/>
            <person name="Buck G.A."/>
        </authorList>
    </citation>
    <scope>NUCLEOTIDE SEQUENCE [LARGE SCALE GENOMIC DNA]</scope>
    <source>
        <strain evidence="2 3">025E</strain>
    </source>
</reference>
<sequence>MNSKSRVGGTKGDTKGVSRQRPPKEEKRNASSGEAAKKASVGRKADETHVKRAQSANVPSVQQKVQVTTATSWVKGSSSLSFADVVRKKTEAAVVTVLPEQLHEEVAESVHEETDAVEVTPDVQEDPVHVPPEQTEHTEKEDIAYATMQQDAAIVEAVIPPPPEEEVEEVPSVKYYVLEIDRIVEESVNLPPRTMTTATEYMGVYTFSGQAGKPPTPPATTQLQQQFYRPEATAARTFAGMGGTADLSRGQHWGPQPGHAVDYTNANWSLPDRGQRVFHQGMQYSSYAPPPPVQQQQQQPQRNFMPQTVNRILQNDAADAPLRHIRDPGAFNRQSGNGGGVW</sequence>
<feature type="compositionally biased region" description="Basic and acidic residues" evidence="1">
    <location>
        <begin position="12"/>
        <end position="29"/>
    </location>
</feature>
<feature type="region of interest" description="Disordered" evidence="1">
    <location>
        <begin position="283"/>
        <end position="302"/>
    </location>
</feature>
<protein>
    <submittedName>
        <fullName evidence="2">Nucleic acid binding protein Tc38</fullName>
    </submittedName>
</protein>
<dbReference type="OrthoDB" id="265721at2759"/>
<dbReference type="Proteomes" id="UP000284403">
    <property type="component" value="Unassembled WGS sequence"/>
</dbReference>
<comment type="caution">
    <text evidence="2">The sequence shown here is derived from an EMBL/GenBank/DDBJ whole genome shotgun (WGS) entry which is preliminary data.</text>
</comment>
<dbReference type="GeneID" id="40320244"/>
<gene>
    <name evidence="2" type="ORF">Tco025E_06633</name>
</gene>
<feature type="compositionally biased region" description="Polar residues" evidence="1">
    <location>
        <begin position="54"/>
        <end position="66"/>
    </location>
</feature>
<dbReference type="AlphaFoldDB" id="A0A3R7RRU1"/>
<keyword evidence="3" id="KW-1185">Reference proteome</keyword>